<dbReference type="InterPro" id="IPR039730">
    <property type="entry name" value="Jlp2/Ccd25"/>
</dbReference>
<dbReference type="Pfam" id="PF05670">
    <property type="entry name" value="NFACT-R_1"/>
    <property type="match status" value="1"/>
</dbReference>
<name>A0A6C0B6T5_9ZZZZ</name>
<organism evidence="3">
    <name type="scientific">viral metagenome</name>
    <dbReference type="NCBI Taxonomy" id="1070528"/>
    <lineage>
        <taxon>unclassified sequences</taxon>
        <taxon>metagenomes</taxon>
        <taxon>organismal metagenomes</taxon>
    </lineage>
</organism>
<dbReference type="AlphaFoldDB" id="A0A6C0B6T5"/>
<reference evidence="3" key="1">
    <citation type="journal article" date="2020" name="Nature">
        <title>Giant virus diversity and host interactions through global metagenomics.</title>
        <authorList>
            <person name="Schulz F."/>
            <person name="Roux S."/>
            <person name="Paez-Espino D."/>
            <person name="Jungbluth S."/>
            <person name="Walsh D.A."/>
            <person name="Denef V.J."/>
            <person name="McMahon K.D."/>
            <person name="Konstantinidis K.T."/>
            <person name="Eloe-Fadrosh E.A."/>
            <person name="Kyrpides N.C."/>
            <person name="Woyke T."/>
        </authorList>
    </citation>
    <scope>NUCLEOTIDE SEQUENCE</scope>
    <source>
        <strain evidence="3">GVMAG-M-3300010158-13</strain>
    </source>
</reference>
<feature type="domain" description="NFACT RNA-binding" evidence="2">
    <location>
        <begin position="16"/>
        <end position="105"/>
    </location>
</feature>
<dbReference type="PANTHER" id="PTHR13049:SF2">
    <property type="entry name" value="COILED-COIL DOMAIN-CONTAINING PROTEIN 25"/>
    <property type="match status" value="1"/>
</dbReference>
<evidence type="ECO:0000259" key="2">
    <source>
        <dbReference type="Pfam" id="PF05670"/>
    </source>
</evidence>
<evidence type="ECO:0000313" key="3">
    <source>
        <dbReference type="EMBL" id="QHS87760.1"/>
    </source>
</evidence>
<comment type="similarity">
    <text evidence="1">Belongs to the CCDC25 family.</text>
</comment>
<proteinExistence type="inferred from homology"/>
<dbReference type="EMBL" id="MN739088">
    <property type="protein sequence ID" value="QHS87760.1"/>
    <property type="molecule type" value="Genomic_DNA"/>
</dbReference>
<protein>
    <recommendedName>
        <fullName evidence="2">NFACT RNA-binding domain-containing protein</fullName>
    </recommendedName>
</protein>
<dbReference type="PANTHER" id="PTHR13049">
    <property type="entry name" value="DUF814-RELATED"/>
    <property type="match status" value="1"/>
</dbReference>
<dbReference type="InterPro" id="IPR008532">
    <property type="entry name" value="NFACT_RNA-bd"/>
</dbReference>
<sequence length="117" mass="13464">MKKVQKYFQGVQRPITYSVGENAEDNEDIIDMAHIDDVWFHGQGFSSCHVIADINGLKLDKKQKRQIITQGALLCKQNCKYSYMSDLAIIYTEVKNVQKTNIKGTVRTKERVKVRIV</sequence>
<accession>A0A6C0B6T5</accession>
<evidence type="ECO:0000256" key="1">
    <source>
        <dbReference type="ARBA" id="ARBA00008998"/>
    </source>
</evidence>